<feature type="transmembrane region" description="Helical" evidence="1">
    <location>
        <begin position="95"/>
        <end position="115"/>
    </location>
</feature>
<feature type="transmembrane region" description="Helical" evidence="1">
    <location>
        <begin position="127"/>
        <end position="151"/>
    </location>
</feature>
<evidence type="ECO:0000313" key="2">
    <source>
        <dbReference type="EMBL" id="KAJ7772395.1"/>
    </source>
</evidence>
<reference evidence="2" key="1">
    <citation type="submission" date="2023-03" db="EMBL/GenBank/DDBJ databases">
        <title>Massive genome expansion in bonnet fungi (Mycena s.s.) driven by repeated elements and novel gene families across ecological guilds.</title>
        <authorList>
            <consortium name="Lawrence Berkeley National Laboratory"/>
            <person name="Harder C.B."/>
            <person name="Miyauchi S."/>
            <person name="Viragh M."/>
            <person name="Kuo A."/>
            <person name="Thoen E."/>
            <person name="Andreopoulos B."/>
            <person name="Lu D."/>
            <person name="Skrede I."/>
            <person name="Drula E."/>
            <person name="Henrissat B."/>
            <person name="Morin E."/>
            <person name="Kohler A."/>
            <person name="Barry K."/>
            <person name="LaButti K."/>
            <person name="Morin E."/>
            <person name="Salamov A."/>
            <person name="Lipzen A."/>
            <person name="Mereny Z."/>
            <person name="Hegedus B."/>
            <person name="Baldrian P."/>
            <person name="Stursova M."/>
            <person name="Weitz H."/>
            <person name="Taylor A."/>
            <person name="Grigoriev I.V."/>
            <person name="Nagy L.G."/>
            <person name="Martin F."/>
            <person name="Kauserud H."/>
        </authorList>
    </citation>
    <scope>NUCLEOTIDE SEQUENCE</scope>
    <source>
        <strain evidence="2">CBHHK182m</strain>
    </source>
</reference>
<evidence type="ECO:0000313" key="3">
    <source>
        <dbReference type="Proteomes" id="UP001215598"/>
    </source>
</evidence>
<feature type="transmembrane region" description="Helical" evidence="1">
    <location>
        <begin position="12"/>
        <end position="37"/>
    </location>
</feature>
<feature type="transmembrane region" description="Helical" evidence="1">
    <location>
        <begin position="204"/>
        <end position="226"/>
    </location>
</feature>
<keyword evidence="1" id="KW-0472">Membrane</keyword>
<keyword evidence="1" id="KW-0812">Transmembrane</keyword>
<dbReference type="PANTHER" id="PTHR40465">
    <property type="entry name" value="CHROMOSOME 1, WHOLE GENOME SHOTGUN SEQUENCE"/>
    <property type="match status" value="1"/>
</dbReference>
<organism evidence="2 3">
    <name type="scientific">Mycena metata</name>
    <dbReference type="NCBI Taxonomy" id="1033252"/>
    <lineage>
        <taxon>Eukaryota</taxon>
        <taxon>Fungi</taxon>
        <taxon>Dikarya</taxon>
        <taxon>Basidiomycota</taxon>
        <taxon>Agaricomycotina</taxon>
        <taxon>Agaricomycetes</taxon>
        <taxon>Agaricomycetidae</taxon>
        <taxon>Agaricales</taxon>
        <taxon>Marasmiineae</taxon>
        <taxon>Mycenaceae</taxon>
        <taxon>Mycena</taxon>
    </lineage>
</organism>
<dbReference type="PANTHER" id="PTHR40465:SF1">
    <property type="entry name" value="DUF6534 DOMAIN-CONTAINING PROTEIN"/>
    <property type="match status" value="1"/>
</dbReference>
<dbReference type="EMBL" id="JARKIB010000014">
    <property type="protein sequence ID" value="KAJ7772395.1"/>
    <property type="molecule type" value="Genomic_DNA"/>
</dbReference>
<evidence type="ECO:0000256" key="1">
    <source>
        <dbReference type="SAM" id="Phobius"/>
    </source>
</evidence>
<gene>
    <name evidence="2" type="ORF">B0H16DRAFT_1714593</name>
</gene>
<feature type="transmembrane region" description="Helical" evidence="1">
    <location>
        <begin position="163"/>
        <end position="184"/>
    </location>
</feature>
<accession>A0AAD7JVC6</accession>
<comment type="caution">
    <text evidence="2">The sequence shown here is derived from an EMBL/GenBank/DDBJ whole genome shotgun (WGS) entry which is preliminary data.</text>
</comment>
<proteinExistence type="predicted"/>
<keyword evidence="3" id="KW-1185">Reference proteome</keyword>
<keyword evidence="1" id="KW-1133">Transmembrane helix</keyword>
<feature type="transmembrane region" description="Helical" evidence="1">
    <location>
        <begin position="49"/>
        <end position="75"/>
    </location>
</feature>
<dbReference type="Proteomes" id="UP001215598">
    <property type="component" value="Unassembled WGS sequence"/>
</dbReference>
<protein>
    <submittedName>
        <fullName evidence="2">Uncharacterized protein</fullName>
    </submittedName>
</protein>
<dbReference type="AlphaFoldDB" id="A0AAD7JVC6"/>
<sequence>MALPPSVIPALLTFYLGAWDLAVCGDLILQGIIFAQVAHYTTLHKKDVLALRAFVAVLLIITTLKSAQVIVVMWIQNVEHFLNLEAALSMSTHSWTTQIDLVFVALIAFYVQLFFCQRLWGISRNVYIVALVLVIFVFALVAAIVSCVFTFAGQLKNVTWIEIHLATVFAGDVLLCGSTIYFLLYHSKYASPETAGMLNSITKLTFQSAAPAAICALISLVGTVAWDRTTPNAYVMLAIISNNVLPKLIRKAHSSTDREGTATTSGRRHTNNIELTDISSDLSVAIRVQTEMEATQSVLSSKHDRPYP</sequence>
<name>A0AAD7JVC6_9AGAR</name>